<evidence type="ECO:0000313" key="2">
    <source>
        <dbReference type="EMBL" id="KAL2821897.1"/>
    </source>
</evidence>
<evidence type="ECO:0008006" key="4">
    <source>
        <dbReference type="Google" id="ProtNLM"/>
    </source>
</evidence>
<accession>A0ABR4I2N3</accession>
<sequence length="434" mass="49764">MVVHFPVEILSIIFKDVAHGLLSEKRFQDAHRLLLVSPSVRAIVEPILYRSLETDDPRVEPIFWAVMGRPQLAQLVKRFDLIDECTDRDYEDSDEDEEEDEDEDEDDEDEEDEEGEEVGKGQPKLKSDESQPSSNSEEDAKSRQLNAAVVILKSKFQTYGERIRSSEDHWTRRLMKSKPDAIQWGLLVQLSDLTSLTLEVNRGELAQMAILLHLPRLENLDFAIAVGSEGAWSGDISSEDILESIISNTNRLKSLRFENINGSCNSPEQHDAEELKQIIDRHAQTLENLDIVCGMDDQKDWRMSQECADIVGCFGSMKHFTRLSSLSVQLEVLLGKPADNQHRLKDVLPPNLYELTLLNLPDYRGQEDSDRIWEDEHYIPHFEELARAAEDGQNFASLESVRVYLTRKDEFNPCRSGNYEESDLAQSRIHFGWF</sequence>
<feature type="region of interest" description="Disordered" evidence="1">
    <location>
        <begin position="86"/>
        <end position="142"/>
    </location>
</feature>
<dbReference type="EMBL" id="JBFXLT010000003">
    <property type="protein sequence ID" value="KAL2821897.1"/>
    <property type="molecule type" value="Genomic_DNA"/>
</dbReference>
<reference evidence="2 3" key="1">
    <citation type="submission" date="2024-07" db="EMBL/GenBank/DDBJ databases">
        <title>Section-level genome sequencing and comparative genomics of Aspergillus sections Usti and Cavernicolus.</title>
        <authorList>
            <consortium name="Lawrence Berkeley National Laboratory"/>
            <person name="Nybo J.L."/>
            <person name="Vesth T.C."/>
            <person name="Theobald S."/>
            <person name="Frisvad J.C."/>
            <person name="Larsen T.O."/>
            <person name="Kjaerboelling I."/>
            <person name="Rothschild-Mancinelli K."/>
            <person name="Lyhne E.K."/>
            <person name="Kogle M.E."/>
            <person name="Barry K."/>
            <person name="Clum A."/>
            <person name="Na H."/>
            <person name="Ledsgaard L."/>
            <person name="Lin J."/>
            <person name="Lipzen A."/>
            <person name="Kuo A."/>
            <person name="Riley R."/>
            <person name="Mondo S."/>
            <person name="Labutti K."/>
            <person name="Haridas S."/>
            <person name="Pangalinan J."/>
            <person name="Salamov A.A."/>
            <person name="Simmons B.A."/>
            <person name="Magnuson J.K."/>
            <person name="Chen J."/>
            <person name="Drula E."/>
            <person name="Henrissat B."/>
            <person name="Wiebenga A."/>
            <person name="Lubbers R.J."/>
            <person name="Gomes A.C."/>
            <person name="Makela M.R."/>
            <person name="Stajich J."/>
            <person name="Grigoriev I.V."/>
            <person name="Mortensen U.H."/>
            <person name="De Vries R.P."/>
            <person name="Baker S.E."/>
            <person name="Andersen M.R."/>
        </authorList>
    </citation>
    <scope>NUCLEOTIDE SEQUENCE [LARGE SCALE GENOMIC DNA]</scope>
    <source>
        <strain evidence="2 3">CBS 588.65</strain>
    </source>
</reference>
<keyword evidence="3" id="KW-1185">Reference proteome</keyword>
<gene>
    <name evidence="2" type="ORF">BJX63DRAFT_174274</name>
</gene>
<feature type="compositionally biased region" description="Acidic residues" evidence="1">
    <location>
        <begin position="89"/>
        <end position="116"/>
    </location>
</feature>
<comment type="caution">
    <text evidence="2">The sequence shown here is derived from an EMBL/GenBank/DDBJ whole genome shotgun (WGS) entry which is preliminary data.</text>
</comment>
<organism evidence="2 3">
    <name type="scientific">Aspergillus granulosus</name>
    <dbReference type="NCBI Taxonomy" id="176169"/>
    <lineage>
        <taxon>Eukaryota</taxon>
        <taxon>Fungi</taxon>
        <taxon>Dikarya</taxon>
        <taxon>Ascomycota</taxon>
        <taxon>Pezizomycotina</taxon>
        <taxon>Eurotiomycetes</taxon>
        <taxon>Eurotiomycetidae</taxon>
        <taxon>Eurotiales</taxon>
        <taxon>Aspergillaceae</taxon>
        <taxon>Aspergillus</taxon>
        <taxon>Aspergillus subgen. Nidulantes</taxon>
    </lineage>
</organism>
<dbReference type="Proteomes" id="UP001610334">
    <property type="component" value="Unassembled WGS sequence"/>
</dbReference>
<evidence type="ECO:0000256" key="1">
    <source>
        <dbReference type="SAM" id="MobiDB-lite"/>
    </source>
</evidence>
<protein>
    <recommendedName>
        <fullName evidence="4">F-box domain-containing protein</fullName>
    </recommendedName>
</protein>
<evidence type="ECO:0000313" key="3">
    <source>
        <dbReference type="Proteomes" id="UP001610334"/>
    </source>
</evidence>
<proteinExistence type="predicted"/>
<name>A0ABR4I2N3_9EURO</name>